<dbReference type="Proteomes" id="UP000283095">
    <property type="component" value="Chromosome"/>
</dbReference>
<dbReference type="AlphaFoldDB" id="A0A3T0KLH9"/>
<reference evidence="1 2" key="1">
    <citation type="submission" date="2018-01" db="EMBL/GenBank/DDBJ databases">
        <title>Bacillus asahii Genome sequencing and assembly.</title>
        <authorList>
            <person name="Jiang H."/>
            <person name="Feng Y."/>
            <person name="Zhao F."/>
            <person name="Lin X."/>
        </authorList>
    </citation>
    <scope>NUCLEOTIDE SEQUENCE [LARGE SCALE GENOMIC DNA]</scope>
    <source>
        <strain evidence="1 2">OM18</strain>
    </source>
</reference>
<protein>
    <submittedName>
        <fullName evidence="1">Uncharacterized protein</fullName>
    </submittedName>
</protein>
<evidence type="ECO:0000313" key="2">
    <source>
        <dbReference type="Proteomes" id="UP000283095"/>
    </source>
</evidence>
<sequence>MINTIVFFIYQTKNGVKKAKNVKKPEKMRNNYFFTHYSRNAKKFLWVKQENRPSI</sequence>
<evidence type="ECO:0000313" key="1">
    <source>
        <dbReference type="EMBL" id="AZV41250.1"/>
    </source>
</evidence>
<dbReference type="KEGG" id="pasa:BAOM_0618"/>
<gene>
    <name evidence="1" type="ORF">BAOM_0618</name>
</gene>
<organism evidence="1 2">
    <name type="scientific">Peribacillus asahii</name>
    <dbReference type="NCBI Taxonomy" id="228899"/>
    <lineage>
        <taxon>Bacteria</taxon>
        <taxon>Bacillati</taxon>
        <taxon>Bacillota</taxon>
        <taxon>Bacilli</taxon>
        <taxon>Bacillales</taxon>
        <taxon>Bacillaceae</taxon>
        <taxon>Peribacillus</taxon>
    </lineage>
</organism>
<accession>A0A3T0KLH9</accession>
<proteinExistence type="predicted"/>
<dbReference type="EMBL" id="CP026095">
    <property type="protein sequence ID" value="AZV41250.1"/>
    <property type="molecule type" value="Genomic_DNA"/>
</dbReference>
<name>A0A3T0KLH9_9BACI</name>